<proteinExistence type="predicted"/>
<protein>
    <submittedName>
        <fullName evidence="1">Uncharacterized protein</fullName>
    </submittedName>
</protein>
<evidence type="ECO:0000313" key="2">
    <source>
        <dbReference type="Proteomes" id="UP000747399"/>
    </source>
</evidence>
<name>A0A8J4BG63_9CHLO</name>
<evidence type="ECO:0000313" key="1">
    <source>
        <dbReference type="EMBL" id="GIL60829.1"/>
    </source>
</evidence>
<gene>
    <name evidence="1" type="ORF">Vafri_15351</name>
</gene>
<sequence>MVGTVNAAGALQSPALTGLTPDCVETFVQNSSTLLFRPPSHLGHRAGPIRLTSGTLAFGQPNTGLMGSSPRDMSSDLRIPFLTIPTNGGCLPSNQSSMSPSETRVRESETSMWAAYALTSVPQVIEKACGTRPARSMAARTSIRNLIKAYTDGNLINFMPNGVSSSNGPTVPHVSVRNSFGHQGSGGGNAPAVVTDAKARERLLQFPYSGSHQEFKSSNMKRGSRDGFAANVLEWQPLASSDAPSRVWMGEAVTSGVSNMVMEEEPEHLLLPMCPWSPASPSAVAMASSGNPINALGIMPANGALQPSTIDVQGVTNWAKVHQNGNEPLMALETTSKRRRIDMDTTNSPEQLPAISGTGSCNIATADVRMSSANHIESSCSSEEQPVQQISSNCSIVTRTPSRDVFDLFSDLDFTDIVDEELTYF</sequence>
<dbReference type="Proteomes" id="UP000747399">
    <property type="component" value="Unassembled WGS sequence"/>
</dbReference>
<organism evidence="1 2">
    <name type="scientific">Volvox africanus</name>
    <dbReference type="NCBI Taxonomy" id="51714"/>
    <lineage>
        <taxon>Eukaryota</taxon>
        <taxon>Viridiplantae</taxon>
        <taxon>Chlorophyta</taxon>
        <taxon>core chlorophytes</taxon>
        <taxon>Chlorophyceae</taxon>
        <taxon>CS clade</taxon>
        <taxon>Chlamydomonadales</taxon>
        <taxon>Volvocaceae</taxon>
        <taxon>Volvox</taxon>
    </lineage>
</organism>
<keyword evidence="2" id="KW-1185">Reference proteome</keyword>
<reference evidence="1" key="1">
    <citation type="journal article" date="2021" name="Proc. Natl. Acad. Sci. U.S.A.">
        <title>Three genomes in the algal genus Volvox reveal the fate of a haploid sex-determining region after a transition to homothallism.</title>
        <authorList>
            <person name="Yamamoto K."/>
            <person name="Hamaji T."/>
            <person name="Kawai-Toyooka H."/>
            <person name="Matsuzaki R."/>
            <person name="Takahashi F."/>
            <person name="Nishimura Y."/>
            <person name="Kawachi M."/>
            <person name="Noguchi H."/>
            <person name="Minakuchi Y."/>
            <person name="Umen J.G."/>
            <person name="Toyoda A."/>
            <person name="Nozaki H."/>
        </authorList>
    </citation>
    <scope>NUCLEOTIDE SEQUENCE</scope>
    <source>
        <strain evidence="1">NIES-3780</strain>
    </source>
</reference>
<accession>A0A8J4BG63</accession>
<comment type="caution">
    <text evidence="1">The sequence shown here is derived from an EMBL/GenBank/DDBJ whole genome shotgun (WGS) entry which is preliminary data.</text>
</comment>
<dbReference type="AlphaFoldDB" id="A0A8J4BG63"/>
<dbReference type="EMBL" id="BNCO01000041">
    <property type="protein sequence ID" value="GIL60829.1"/>
    <property type="molecule type" value="Genomic_DNA"/>
</dbReference>